<dbReference type="CDD" id="cd03819">
    <property type="entry name" value="GT4_WavL-like"/>
    <property type="match status" value="1"/>
</dbReference>
<reference evidence="4" key="1">
    <citation type="submission" date="2015-10" db="EMBL/GenBank/DDBJ databases">
        <title>Metagenome-Assembled Genomes uncover a global brackish microbiome.</title>
        <authorList>
            <person name="Hugerth L.W."/>
            <person name="Larsson J."/>
            <person name="Alneberg J."/>
            <person name="Lindh M.V."/>
            <person name="Legrand C."/>
            <person name="Pinhassi J."/>
            <person name="Andersson A."/>
        </authorList>
    </citation>
    <scope>NUCLEOTIDE SEQUENCE [LARGE SCALE GENOMIC DNA]</scope>
</reference>
<dbReference type="InterPro" id="IPR050194">
    <property type="entry name" value="Glycosyltransferase_grp1"/>
</dbReference>
<dbReference type="Pfam" id="PF13439">
    <property type="entry name" value="Glyco_transf_4"/>
    <property type="match status" value="1"/>
</dbReference>
<accession>A0A0R2PTK6</accession>
<evidence type="ECO:0000313" key="3">
    <source>
        <dbReference type="EMBL" id="KRO40242.1"/>
    </source>
</evidence>
<dbReference type="Pfam" id="PF00534">
    <property type="entry name" value="Glycos_transf_1"/>
    <property type="match status" value="1"/>
</dbReference>
<evidence type="ECO:0000259" key="1">
    <source>
        <dbReference type="Pfam" id="PF00534"/>
    </source>
</evidence>
<evidence type="ECO:0000259" key="2">
    <source>
        <dbReference type="Pfam" id="PF13439"/>
    </source>
</evidence>
<dbReference type="GO" id="GO:0016757">
    <property type="term" value="F:glycosyltransferase activity"/>
    <property type="evidence" value="ECO:0007669"/>
    <property type="project" value="InterPro"/>
</dbReference>
<sequence>MRVLQLLPELKLGGVERGTVDLSEYLVSMGHESAVVSAGGGLVQKLSDHGATHFSLPIAKKNFQALTQISSLRKIYDEYQPDIIHVRSRFPAWINYLALKQIPLRRRPIVISTFHGLYSKPFYSKSMSYANEVIAISSTVQDYVLKNYKVPKEHLHLIYRGCDTEEFNYSPVPEKWKQSWYQEFPQTQDKILLTLPGRITGWKGIEVFLQLMTLLDDHNYHGLIPGPVNPNKQKYFQSLLKLVSNKNLDSMVTFCGSRPDIANIYKISDVVLNLSSKPEPFGRTIIEAAACGTHVMGWDRGGVQESIGMINPLGLVKFGDIDALAITIPQLLQATPPSSLPPIFTKDVLTKRTVQVYEDALLKR</sequence>
<protein>
    <submittedName>
        <fullName evidence="3">Glycosyl transferase family 1</fullName>
    </submittedName>
</protein>
<dbReference type="InterPro" id="IPR001296">
    <property type="entry name" value="Glyco_trans_1"/>
</dbReference>
<gene>
    <name evidence="3" type="ORF">ABR63_03645</name>
</gene>
<keyword evidence="3" id="KW-0808">Transferase</keyword>
<dbReference type="Gene3D" id="3.40.50.2000">
    <property type="entry name" value="Glycogen Phosphorylase B"/>
    <property type="match status" value="2"/>
</dbReference>
<dbReference type="Proteomes" id="UP000050874">
    <property type="component" value="Unassembled WGS sequence"/>
</dbReference>
<proteinExistence type="predicted"/>
<feature type="domain" description="Glycosyl transferase family 1" evidence="1">
    <location>
        <begin position="185"/>
        <end position="333"/>
    </location>
</feature>
<dbReference type="InterPro" id="IPR028098">
    <property type="entry name" value="Glyco_trans_4-like_N"/>
</dbReference>
<dbReference type="AlphaFoldDB" id="A0A0R2PTK6"/>
<organism evidence="3 4">
    <name type="scientific">SAR86 cluster bacterium BACL1 MAG-120920-bin57</name>
    <dbReference type="NCBI Taxonomy" id="1655571"/>
    <lineage>
        <taxon>Bacteria</taxon>
        <taxon>Pseudomonadati</taxon>
        <taxon>Pseudomonadota</taxon>
        <taxon>Gammaproteobacteria</taxon>
        <taxon>SAR86 cluster</taxon>
    </lineage>
</organism>
<dbReference type="PANTHER" id="PTHR45947:SF3">
    <property type="entry name" value="SULFOQUINOVOSYL TRANSFERASE SQD2"/>
    <property type="match status" value="1"/>
</dbReference>
<name>A0A0R2PTK6_9GAMM</name>
<comment type="caution">
    <text evidence="3">The sequence shown here is derived from an EMBL/GenBank/DDBJ whole genome shotgun (WGS) entry which is preliminary data.</text>
</comment>
<evidence type="ECO:0000313" key="4">
    <source>
        <dbReference type="Proteomes" id="UP000050874"/>
    </source>
</evidence>
<dbReference type="PANTHER" id="PTHR45947">
    <property type="entry name" value="SULFOQUINOVOSYL TRANSFERASE SQD2"/>
    <property type="match status" value="1"/>
</dbReference>
<dbReference type="SUPFAM" id="SSF53756">
    <property type="entry name" value="UDP-Glycosyltransferase/glycogen phosphorylase"/>
    <property type="match status" value="1"/>
</dbReference>
<feature type="domain" description="Glycosyltransferase subfamily 4-like N-terminal" evidence="2">
    <location>
        <begin position="13"/>
        <end position="166"/>
    </location>
</feature>
<dbReference type="EMBL" id="LIAV01000151">
    <property type="protein sequence ID" value="KRO40242.1"/>
    <property type="molecule type" value="Genomic_DNA"/>
</dbReference>